<dbReference type="PANTHER" id="PTHR48086:SF3">
    <property type="entry name" value="SODIUM_PROLINE SYMPORTER"/>
    <property type="match status" value="1"/>
</dbReference>
<name>A0AAE4MIS7_9EURY</name>
<dbReference type="InterPro" id="IPR001734">
    <property type="entry name" value="Na/solute_symporter"/>
</dbReference>
<gene>
    <name evidence="14" type="primary">opuE</name>
    <name evidence="14" type="ORF">MsAg5_12140</name>
</gene>
<feature type="transmembrane region" description="Helical" evidence="13">
    <location>
        <begin position="274"/>
        <end position="292"/>
    </location>
</feature>
<protein>
    <submittedName>
        <fullName evidence="14">Osmoregulated proline transporter OpuE</fullName>
    </submittedName>
</protein>
<evidence type="ECO:0000256" key="7">
    <source>
        <dbReference type="ARBA" id="ARBA00022989"/>
    </source>
</evidence>
<feature type="transmembrane region" description="Helical" evidence="13">
    <location>
        <begin position="73"/>
        <end position="97"/>
    </location>
</feature>
<keyword evidence="8" id="KW-0915">Sodium</keyword>
<keyword evidence="15" id="KW-1185">Reference proteome</keyword>
<feature type="transmembrane region" description="Helical" evidence="13">
    <location>
        <begin position="154"/>
        <end position="178"/>
    </location>
</feature>
<dbReference type="InterPro" id="IPR050277">
    <property type="entry name" value="Sodium:Solute_Symporter"/>
</dbReference>
<comment type="subcellular location">
    <subcellularLocation>
        <location evidence="1">Cell membrane</location>
        <topology evidence="1">Multi-pass membrane protein</topology>
    </subcellularLocation>
</comment>
<keyword evidence="3" id="KW-0813">Transport</keyword>
<dbReference type="InterPro" id="IPR038377">
    <property type="entry name" value="Na/Glc_symporter_sf"/>
</dbReference>
<evidence type="ECO:0000256" key="10">
    <source>
        <dbReference type="ARBA" id="ARBA00023136"/>
    </source>
</evidence>
<keyword evidence="5 13" id="KW-0812">Transmembrane</keyword>
<feature type="transmembrane region" description="Helical" evidence="13">
    <location>
        <begin position="411"/>
        <end position="434"/>
    </location>
</feature>
<dbReference type="PROSITE" id="PS50283">
    <property type="entry name" value="NA_SOLUT_SYMP_3"/>
    <property type="match status" value="1"/>
</dbReference>
<sequence>MFDSSSFTSVAAASSVNDIIPPDLFHSTGINMPALLFLIAIYLAATIALAWYGYRKTKNAADYMVAGRKTNSLVMAISYGATFISTSAIIGFGGVAAAYGMGMLWLAFLNILVGIIIAFLVFGPIMRRMGQFLHASTFPEFIGKRFESRGLQSWLGIFIAVTMPLYAASVLIGSARFIETTLGLDYKAALIIFTILVAAYVIVGGMISVLYTDAFQGIIMFVGMFLLLVLTYVKLGGVIEAHTALSNMASLVPANLVAIGHQGWTSMPVFGSQLWWTMVSSLILGVGIGIIAQPQLAVRFMMVKDKKTLKRAVLAGGPFIFMMAGVAYIVGPLSNVFFYNTTGKVAIDAVGGNLDAIIPVYINSALPEIFVLIFMLSLLSAAMSTAGSQFHTMGTAVGYDLVRNGIFKGKSVHTILFTRIGIIVTIIVAVILAFYLPGSIIARATAIFMGMCTAAFLPMYAGALFWKRMTKAGAYASFAVGFLASILWYVFVHVAESGPIGICEALFGVSTLIPSMAYVDPILIATPLSIIVAIVVSLMTKPPSQKMVDDLFKKEEETTATTTVDGVVAESA</sequence>
<feature type="transmembrane region" description="Helical" evidence="13">
    <location>
        <begin position="103"/>
        <end position="122"/>
    </location>
</feature>
<evidence type="ECO:0000256" key="8">
    <source>
        <dbReference type="ARBA" id="ARBA00023053"/>
    </source>
</evidence>
<comment type="similarity">
    <text evidence="2 12">Belongs to the sodium:solute symporter (SSF) (TC 2.A.21) family.</text>
</comment>
<keyword evidence="7 13" id="KW-1133">Transmembrane helix</keyword>
<keyword evidence="10 13" id="KW-0472">Membrane</keyword>
<evidence type="ECO:0000256" key="13">
    <source>
        <dbReference type="SAM" id="Phobius"/>
    </source>
</evidence>
<dbReference type="Gene3D" id="1.20.1730.10">
    <property type="entry name" value="Sodium/glucose cotransporter"/>
    <property type="match status" value="1"/>
</dbReference>
<evidence type="ECO:0000256" key="9">
    <source>
        <dbReference type="ARBA" id="ARBA00023065"/>
    </source>
</evidence>
<dbReference type="EMBL" id="JAWDKD010000018">
    <property type="protein sequence ID" value="MDV0447330.1"/>
    <property type="molecule type" value="Genomic_DNA"/>
</dbReference>
<dbReference type="GO" id="GO:0005298">
    <property type="term" value="F:proline:sodium symporter activity"/>
    <property type="evidence" value="ECO:0007669"/>
    <property type="project" value="TreeGrafter"/>
</dbReference>
<evidence type="ECO:0000256" key="2">
    <source>
        <dbReference type="ARBA" id="ARBA00006434"/>
    </source>
</evidence>
<dbReference type="GO" id="GO:0005886">
    <property type="term" value="C:plasma membrane"/>
    <property type="evidence" value="ECO:0007669"/>
    <property type="project" value="UniProtKB-SubCell"/>
</dbReference>
<reference evidence="14" key="1">
    <citation type="submission" date="2023-06" db="EMBL/GenBank/DDBJ databases">
        <title>Genome sequence of Methanosarcinaceae archaeon Ag5.</title>
        <authorList>
            <person name="Protasov E."/>
            <person name="Platt K."/>
            <person name="Poehlein A."/>
            <person name="Daniel R."/>
            <person name="Brune A."/>
        </authorList>
    </citation>
    <scope>NUCLEOTIDE SEQUENCE</scope>
    <source>
        <strain evidence="14">Ag5</strain>
    </source>
</reference>
<dbReference type="GO" id="GO:0015193">
    <property type="term" value="F:L-proline transmembrane transporter activity"/>
    <property type="evidence" value="ECO:0007669"/>
    <property type="project" value="TreeGrafter"/>
</dbReference>
<feature type="transmembrane region" description="Helical" evidence="13">
    <location>
        <begin position="190"/>
        <end position="211"/>
    </location>
</feature>
<accession>A0AAE4MIS7</accession>
<dbReference type="PROSITE" id="PS00456">
    <property type="entry name" value="NA_SOLUT_SYMP_1"/>
    <property type="match status" value="1"/>
</dbReference>
<feature type="transmembrane region" description="Helical" evidence="13">
    <location>
        <begin position="369"/>
        <end position="390"/>
    </location>
</feature>
<dbReference type="Proteomes" id="UP001271789">
    <property type="component" value="Unassembled WGS sequence"/>
</dbReference>
<proteinExistence type="inferred from homology"/>
<dbReference type="PANTHER" id="PTHR48086">
    <property type="entry name" value="SODIUM/PROLINE SYMPORTER-RELATED"/>
    <property type="match status" value="1"/>
</dbReference>
<feature type="transmembrane region" description="Helical" evidence="13">
    <location>
        <begin position="312"/>
        <end position="331"/>
    </location>
</feature>
<feature type="transmembrane region" description="Helical" evidence="13">
    <location>
        <begin position="472"/>
        <end position="491"/>
    </location>
</feature>
<evidence type="ECO:0000256" key="1">
    <source>
        <dbReference type="ARBA" id="ARBA00004651"/>
    </source>
</evidence>
<dbReference type="CDD" id="cd10322">
    <property type="entry name" value="SLC5sbd"/>
    <property type="match status" value="1"/>
</dbReference>
<organism evidence="14 15">
    <name type="scientific">Methanolapillus africanus</name>
    <dbReference type="NCBI Taxonomy" id="3028297"/>
    <lineage>
        <taxon>Archaea</taxon>
        <taxon>Methanobacteriati</taxon>
        <taxon>Methanobacteriota</taxon>
        <taxon>Stenosarchaea group</taxon>
        <taxon>Methanomicrobia</taxon>
        <taxon>Methanosarcinales</taxon>
        <taxon>Methanosarcinaceae</taxon>
        <taxon>Methanolapillus</taxon>
    </lineage>
</organism>
<feature type="transmembrane region" description="Helical" evidence="13">
    <location>
        <begin position="522"/>
        <end position="540"/>
    </location>
</feature>
<evidence type="ECO:0000256" key="4">
    <source>
        <dbReference type="ARBA" id="ARBA00022475"/>
    </source>
</evidence>
<feature type="transmembrane region" description="Helical" evidence="13">
    <location>
        <begin position="218"/>
        <end position="239"/>
    </location>
</feature>
<evidence type="ECO:0000256" key="6">
    <source>
        <dbReference type="ARBA" id="ARBA00022847"/>
    </source>
</evidence>
<evidence type="ECO:0000256" key="11">
    <source>
        <dbReference type="ARBA" id="ARBA00023201"/>
    </source>
</evidence>
<dbReference type="InterPro" id="IPR018212">
    <property type="entry name" value="Na/solute_symporter_CS"/>
</dbReference>
<evidence type="ECO:0000256" key="3">
    <source>
        <dbReference type="ARBA" id="ARBA00022448"/>
    </source>
</evidence>
<comment type="caution">
    <text evidence="14">The sequence shown here is derived from an EMBL/GenBank/DDBJ whole genome shotgun (WGS) entry which is preliminary data.</text>
</comment>
<keyword evidence="6" id="KW-0769">Symport</keyword>
<evidence type="ECO:0000256" key="5">
    <source>
        <dbReference type="ARBA" id="ARBA00022692"/>
    </source>
</evidence>
<evidence type="ECO:0000256" key="12">
    <source>
        <dbReference type="RuleBase" id="RU362091"/>
    </source>
</evidence>
<keyword evidence="9" id="KW-0406">Ion transport</keyword>
<keyword evidence="4" id="KW-1003">Cell membrane</keyword>
<dbReference type="GO" id="GO:0015824">
    <property type="term" value="P:proline transport"/>
    <property type="evidence" value="ECO:0007669"/>
    <property type="project" value="TreeGrafter"/>
</dbReference>
<dbReference type="Pfam" id="PF00474">
    <property type="entry name" value="SSF"/>
    <property type="match status" value="1"/>
</dbReference>
<feature type="transmembrane region" description="Helical" evidence="13">
    <location>
        <begin position="32"/>
        <end position="52"/>
    </location>
</feature>
<evidence type="ECO:0000313" key="15">
    <source>
        <dbReference type="Proteomes" id="UP001271789"/>
    </source>
</evidence>
<feature type="transmembrane region" description="Helical" evidence="13">
    <location>
        <begin position="440"/>
        <end position="460"/>
    </location>
</feature>
<dbReference type="AlphaFoldDB" id="A0AAE4MIS7"/>
<keyword evidence="11" id="KW-0739">Sodium transport</keyword>
<evidence type="ECO:0000313" key="14">
    <source>
        <dbReference type="EMBL" id="MDV0447330.1"/>
    </source>
</evidence>